<organism evidence="1 2">
    <name type="scientific">Aeromicrobium wangtongii</name>
    <dbReference type="NCBI Taxonomy" id="2969247"/>
    <lineage>
        <taxon>Bacteria</taxon>
        <taxon>Bacillati</taxon>
        <taxon>Actinomycetota</taxon>
        <taxon>Actinomycetes</taxon>
        <taxon>Propionibacteriales</taxon>
        <taxon>Nocardioidaceae</taxon>
        <taxon>Aeromicrobium</taxon>
    </lineage>
</organism>
<reference evidence="1 2" key="1">
    <citation type="submission" date="2022-08" db="EMBL/GenBank/DDBJ databases">
        <title>novel species in genus Aeromicrobium.</title>
        <authorList>
            <person name="Ye L."/>
        </authorList>
    </citation>
    <scope>NUCLEOTIDE SEQUENCE [LARGE SCALE GENOMIC DNA]</scope>
    <source>
        <strain evidence="2">zg-Y1379</strain>
    </source>
</reference>
<dbReference type="RefSeq" id="WP_232400082.1">
    <property type="nucleotide sequence ID" value="NZ_CP102173.1"/>
</dbReference>
<evidence type="ECO:0000313" key="2">
    <source>
        <dbReference type="Proteomes" id="UP001316184"/>
    </source>
</evidence>
<evidence type="ECO:0000313" key="1">
    <source>
        <dbReference type="EMBL" id="UUP12559.1"/>
    </source>
</evidence>
<name>A0ABY5M2Y3_9ACTN</name>
<proteinExistence type="predicted"/>
<dbReference type="Proteomes" id="UP001316184">
    <property type="component" value="Chromosome"/>
</dbReference>
<sequence>MTARPVPRPAEARVMYAVMTAEPVGTDDLIAVPSPDLLRRYGTSEASLRQLDSRPHQTLFLRTAELQDAAATQLAVRVEALRMAAEHDGLVIDLTIPRVVEDRPDAVSLAYATQWYVVDPLALTAGRLETVGLASFGLPEVALEGVDSTTHPMFGAVLAGLAHRLIAEWPANDPVGSATVTLRDIAYGLGDPAAGTTPGDRSVDVAIEYDPAEQRLIVRLLGDPAETLFAP</sequence>
<accession>A0ABY5M2Y3</accession>
<gene>
    <name evidence="1" type="ORF">NQV15_11915</name>
</gene>
<protein>
    <submittedName>
        <fullName evidence="1">Uncharacterized protein</fullName>
    </submittedName>
</protein>
<dbReference type="EMBL" id="CP102173">
    <property type="protein sequence ID" value="UUP12559.1"/>
    <property type="molecule type" value="Genomic_DNA"/>
</dbReference>
<keyword evidence="2" id="KW-1185">Reference proteome</keyword>